<dbReference type="GO" id="GO:0005886">
    <property type="term" value="C:plasma membrane"/>
    <property type="evidence" value="ECO:0007669"/>
    <property type="project" value="TreeGrafter"/>
</dbReference>
<feature type="transmembrane region" description="Helical" evidence="1">
    <location>
        <begin position="1005"/>
        <end position="1025"/>
    </location>
</feature>
<dbReference type="Pfam" id="PF00873">
    <property type="entry name" value="ACR_tran"/>
    <property type="match status" value="1"/>
</dbReference>
<accession>A0AA96GFC4</accession>
<evidence type="ECO:0000256" key="1">
    <source>
        <dbReference type="SAM" id="Phobius"/>
    </source>
</evidence>
<dbReference type="PANTHER" id="PTHR32063">
    <property type="match status" value="1"/>
</dbReference>
<keyword evidence="1" id="KW-0472">Membrane</keyword>
<dbReference type="InterPro" id="IPR027463">
    <property type="entry name" value="AcrB_DN_DC_subdom"/>
</dbReference>
<sequence length="1083" mass="117586">MNLVHSAIRYPVSTAVGVLLVVLFGIVALVKLPVQLAPDVEKHEVTVDTVWPGGSPHEVEREIIDEQEEQLKGVEGLEKMFSESSYGQGKVILRFPTGTNTDTALLQVSNRLNQVKEYPLEADEPVISSADTRGAAMAWFILDTLEGNPVNIETMRDFAEDIIKARFERVQGVAASNVYGGRERELRVTVDPAKLASRALTIMDLARALDQENRDYSAGDFDEGKRSYVVRTVGEYLNPQDVENVIIARREGASVYVRDVATAHIDYKDPTVVVRQKGHSAIAINAIRQTGANVLEAMDGLREAASELNEEILNARGFQLFQVYDETTYINRSLTLVQQNLIVGSILAISILFLFLRTGSSTLVVGLAIPISMMGTFIMLWALGRNFNVISLAGMTFAAGMLVDNSIVVLENIYRHRELGKSLFQAAYDGTVEVWGAVLASTLTTIAVFVPIVFMEEQSGQLFRDIAIAISAGVGLSLVVSMTVIPSLSARVLTTVTKSKGKQAPGTWTSAGFVEGGSTTGRHSWLDRIREALGSLVYGLSGSVFWRSVTILGFTSLAILGSWALLPKAEYLPQGNRNLVIGILLPPPGYNTHEFVKMGKPIESTLSPYWDAKPGSPEEAALDGPSIANFFYVARGRSVFMGGRVNDPSRVKELIPLFRRATADLPGVIGIITQRGLFERGLGEGRNIDIEITGPELDTLVQLGVQVFGQVKGVLPEAQVRPIPSLDLGSPEVRVTVKRDRAADVQMTNQELGFTIDALVDGAKASDYQFEGDEVDLTIRGIDKYANQTQSLTSIPIYTKGGQLTTVGNIADVTLVAGPEQINHIERERSIVIQVIPPVEMALEEAMDVIRTQILGPLKESGTLGRLYNVRLSGTADDLTETYDALKWNFLLAFTITYLLMAALFESFLYPLVIIFTVPFAAAGGFLGLSLVNNFIAYQPLDVLTMLGFVILIGVVVNNAILVVHQALNFMRGPEEGDSLGGGSGQGLPLREAIRESVKIRVRPIMMTTLTTLFGLFPLVVSSGAGSELYRGIGSVVLGGLLVSTVFTLIVIPALFTLVVDTQRKWAEARNPQLAEQPSGGAL</sequence>
<feature type="transmembrane region" description="Helical" evidence="1">
    <location>
        <begin position="1037"/>
        <end position="1060"/>
    </location>
</feature>
<dbReference type="Gene3D" id="1.20.1640.10">
    <property type="entry name" value="Multidrug efflux transporter AcrB transmembrane domain"/>
    <property type="match status" value="2"/>
</dbReference>
<dbReference type="Proteomes" id="UP001302494">
    <property type="component" value="Chromosome"/>
</dbReference>
<dbReference type="SUPFAM" id="SSF82714">
    <property type="entry name" value="Multidrug efflux transporter AcrB TolC docking domain, DN and DC subdomains"/>
    <property type="match status" value="2"/>
</dbReference>
<dbReference type="Gene3D" id="3.30.2090.10">
    <property type="entry name" value="Multidrug efflux transporter AcrB TolC docking domain, DN and DC subdomains"/>
    <property type="match status" value="2"/>
</dbReference>
<reference evidence="2 3" key="1">
    <citation type="submission" date="2023-01" db="EMBL/GenBank/DDBJ databases">
        <title>Cultivation and genomic characterization of new, ubiquitous marine nitrite-oxidizing bacteria from the Nitrospirales.</title>
        <authorList>
            <person name="Mueller A.J."/>
            <person name="Daebeler A."/>
            <person name="Herbold C.W."/>
            <person name="Kirkegaard R.H."/>
            <person name="Daims H."/>
        </authorList>
    </citation>
    <scope>NUCLEOTIDE SEQUENCE [LARGE SCALE GENOMIC DNA]</scope>
    <source>
        <strain evidence="2 3">DK</strain>
    </source>
</reference>
<organism evidence="2 3">
    <name type="scientific">Candidatus Nitrospira neomarina</name>
    <dbReference type="NCBI Taxonomy" id="3020899"/>
    <lineage>
        <taxon>Bacteria</taxon>
        <taxon>Pseudomonadati</taxon>
        <taxon>Nitrospirota</taxon>
        <taxon>Nitrospiria</taxon>
        <taxon>Nitrospirales</taxon>
        <taxon>Nitrospiraceae</taxon>
        <taxon>Nitrospira</taxon>
    </lineage>
</organism>
<feature type="transmembrane region" description="Helical" evidence="1">
    <location>
        <begin position="466"/>
        <end position="493"/>
    </location>
</feature>
<dbReference type="SUPFAM" id="SSF82693">
    <property type="entry name" value="Multidrug efflux transporter AcrB pore domain, PN1, PN2, PC1 and PC2 subdomains"/>
    <property type="match status" value="2"/>
</dbReference>
<evidence type="ECO:0000313" key="2">
    <source>
        <dbReference type="EMBL" id="WNM60681.1"/>
    </source>
</evidence>
<dbReference type="InterPro" id="IPR001036">
    <property type="entry name" value="Acrflvin-R"/>
</dbReference>
<dbReference type="AlphaFoldDB" id="A0AA96GFC4"/>
<protein>
    <submittedName>
        <fullName evidence="2">Efflux RND transporter permease subunit</fullName>
    </submittedName>
</protein>
<feature type="transmembrane region" description="Helical" evidence="1">
    <location>
        <begin position="544"/>
        <end position="566"/>
    </location>
</feature>
<feature type="transmembrane region" description="Helical" evidence="1">
    <location>
        <begin position="363"/>
        <end position="383"/>
    </location>
</feature>
<dbReference type="SUPFAM" id="SSF82866">
    <property type="entry name" value="Multidrug efflux transporter AcrB transmembrane domain"/>
    <property type="match status" value="2"/>
</dbReference>
<evidence type="ECO:0000313" key="3">
    <source>
        <dbReference type="Proteomes" id="UP001302494"/>
    </source>
</evidence>
<dbReference type="PRINTS" id="PR00702">
    <property type="entry name" value="ACRIFLAVINRP"/>
</dbReference>
<feature type="transmembrane region" description="Helical" evidence="1">
    <location>
        <begin position="336"/>
        <end position="356"/>
    </location>
</feature>
<dbReference type="Gene3D" id="3.30.70.1440">
    <property type="entry name" value="Multidrug efflux transporter AcrB pore domain"/>
    <property type="match status" value="1"/>
</dbReference>
<feature type="transmembrane region" description="Helical" evidence="1">
    <location>
        <begin position="943"/>
        <end position="964"/>
    </location>
</feature>
<dbReference type="Gene3D" id="3.30.70.1430">
    <property type="entry name" value="Multidrug efflux transporter AcrB pore domain"/>
    <property type="match status" value="2"/>
</dbReference>
<feature type="transmembrane region" description="Helical" evidence="1">
    <location>
        <begin position="888"/>
        <end position="905"/>
    </location>
</feature>
<dbReference type="KEGG" id="nneo:PQG83_13030"/>
<dbReference type="PANTHER" id="PTHR32063:SF0">
    <property type="entry name" value="SWARMING MOTILITY PROTEIN SWRC"/>
    <property type="match status" value="1"/>
</dbReference>
<dbReference type="GO" id="GO:0042910">
    <property type="term" value="F:xenobiotic transmembrane transporter activity"/>
    <property type="evidence" value="ECO:0007669"/>
    <property type="project" value="TreeGrafter"/>
</dbReference>
<feature type="transmembrane region" description="Helical" evidence="1">
    <location>
        <begin position="912"/>
        <end position="937"/>
    </location>
</feature>
<keyword evidence="1" id="KW-1133">Transmembrane helix</keyword>
<dbReference type="EMBL" id="CP116968">
    <property type="protein sequence ID" value="WNM60681.1"/>
    <property type="molecule type" value="Genomic_DNA"/>
</dbReference>
<proteinExistence type="predicted"/>
<gene>
    <name evidence="2" type="ORF">PQG83_13030</name>
</gene>
<feature type="transmembrane region" description="Helical" evidence="1">
    <location>
        <begin position="434"/>
        <end position="454"/>
    </location>
</feature>
<name>A0AA96GFC4_9BACT</name>
<feature type="transmembrane region" description="Helical" evidence="1">
    <location>
        <begin position="12"/>
        <end position="30"/>
    </location>
</feature>
<dbReference type="RefSeq" id="WP_312741759.1">
    <property type="nucleotide sequence ID" value="NZ_CP116968.1"/>
</dbReference>
<keyword evidence="1" id="KW-0812">Transmembrane</keyword>
<dbReference type="Gene3D" id="3.30.70.1320">
    <property type="entry name" value="Multidrug efflux transporter AcrB pore domain like"/>
    <property type="match status" value="1"/>
</dbReference>
<keyword evidence="3" id="KW-1185">Reference proteome</keyword>